<accession>A0A419PXY2</accession>
<gene>
    <name evidence="1" type="ORF">CSKR_110956</name>
</gene>
<protein>
    <submittedName>
        <fullName evidence="1">Uncharacterized protein</fullName>
    </submittedName>
</protein>
<dbReference type="AlphaFoldDB" id="A0A419PXY2"/>
<organism evidence="1 2">
    <name type="scientific">Clonorchis sinensis</name>
    <name type="common">Chinese liver fluke</name>
    <dbReference type="NCBI Taxonomy" id="79923"/>
    <lineage>
        <taxon>Eukaryota</taxon>
        <taxon>Metazoa</taxon>
        <taxon>Spiralia</taxon>
        <taxon>Lophotrochozoa</taxon>
        <taxon>Platyhelminthes</taxon>
        <taxon>Trematoda</taxon>
        <taxon>Digenea</taxon>
        <taxon>Opisthorchiida</taxon>
        <taxon>Opisthorchiata</taxon>
        <taxon>Opisthorchiidae</taxon>
        <taxon>Clonorchis</taxon>
    </lineage>
</organism>
<reference evidence="1 2" key="2">
    <citation type="journal article" date="2021" name="Genomics">
        <title>High-quality reference genome for Clonorchis sinensis.</title>
        <authorList>
            <person name="Young N.D."/>
            <person name="Stroehlein A.J."/>
            <person name="Kinkar L."/>
            <person name="Wang T."/>
            <person name="Sohn W.M."/>
            <person name="Chang B.C.H."/>
            <person name="Kaur P."/>
            <person name="Weisz D."/>
            <person name="Dudchenko O."/>
            <person name="Aiden E.L."/>
            <person name="Korhonen P.K."/>
            <person name="Gasser R.B."/>
        </authorList>
    </citation>
    <scope>NUCLEOTIDE SEQUENCE [LARGE SCALE GENOMIC DNA]</scope>
    <source>
        <strain evidence="1">Cs-k2</strain>
    </source>
</reference>
<name>A0A419PXY2_CLOSI</name>
<reference evidence="1 2" key="1">
    <citation type="journal article" date="2018" name="Biotechnol. Adv.">
        <title>Improved genomic resources and new bioinformatic workflow for the carcinogenic parasite Clonorchis sinensis: Biotechnological implications.</title>
        <authorList>
            <person name="Wang D."/>
            <person name="Korhonen P.K."/>
            <person name="Gasser R.B."/>
            <person name="Young N.D."/>
        </authorList>
    </citation>
    <scope>NUCLEOTIDE SEQUENCE [LARGE SCALE GENOMIC DNA]</scope>
    <source>
        <strain evidence="1">Cs-k2</strain>
    </source>
</reference>
<comment type="caution">
    <text evidence="1">The sequence shown here is derived from an EMBL/GenBank/DDBJ whole genome shotgun (WGS) entry which is preliminary data.</text>
</comment>
<dbReference type="OrthoDB" id="10051416at2759"/>
<keyword evidence="2" id="KW-1185">Reference proteome</keyword>
<dbReference type="Proteomes" id="UP000286415">
    <property type="component" value="Unassembled WGS sequence"/>
</dbReference>
<dbReference type="InParanoid" id="A0A419PXY2"/>
<evidence type="ECO:0000313" key="2">
    <source>
        <dbReference type="Proteomes" id="UP000286415"/>
    </source>
</evidence>
<evidence type="ECO:0000313" key="1">
    <source>
        <dbReference type="EMBL" id="KAG5454601.1"/>
    </source>
</evidence>
<dbReference type="EMBL" id="NIRI02000005">
    <property type="protein sequence ID" value="KAG5454601.1"/>
    <property type="molecule type" value="Genomic_DNA"/>
</dbReference>
<proteinExistence type="predicted"/>
<sequence length="295" mass="32762">MDKIDNFWNIISPCFHVVEEVNHRRREQHSLSPLLRVLRRKVARLSTKCEATAVGATGVVTVLSHRAEWLTLDSRLELEIAQGLRCQPTDRKVRGSKLIPVSLLSRLGQPGSISTLVLPSGGMAARDRMGITVERLVASVSDHQTQLQDEPIAHDSPVKIVVNLSFDLATSFDEHLVIHLSGVLAERWLNWLERESTDRKVRGSNPTSASRLALSRLRQPGSIPALVLPSGGAAAKHRKGVTPEQFFCLGQNATLFLQAFQRQNGKLGHQFLAYYRSLARCKLPNDNARSLVTSF</sequence>